<dbReference type="GO" id="GO:0043139">
    <property type="term" value="F:5'-3' DNA helicase activity"/>
    <property type="evidence" value="ECO:0007669"/>
    <property type="project" value="TreeGrafter"/>
</dbReference>
<dbReference type="Proteomes" id="UP000054549">
    <property type="component" value="Unassembled WGS sequence"/>
</dbReference>
<dbReference type="InterPro" id="IPR041677">
    <property type="entry name" value="DNA2/NAM7_AAA_11"/>
</dbReference>
<feature type="region of interest" description="Disordered" evidence="1">
    <location>
        <begin position="1"/>
        <end position="25"/>
    </location>
</feature>
<sequence length="349" mass="38821">MDALRLDIKKPTQVTHPANVRTDSSTHLPQLESIAYGVRVRSDKAVVVAASGSFGTFNIHGTVGWAEGRINSISTTRMLEDATDITVTTLGREDATSAEAHRASTLRRILQGAHDLLNNPWVRNIWFPHSDGLMSWPDHWTTSSSIPKFTSNPPHMLLSLNKSQQIAVNTMLSDSSDHHLTLVQGPPGTGKTSVIATVVQLSIASGRTGIWIVAQSNVAVKNVAEKLIKVQFTNWRLLVSKDFHFDWHEHLYSKLKENVIRSDDFLYAASRFDGNPVILCTLSMLSNKHVMKTFMGIVPVNYLVVDEASQIEIGNFMPTFIHCHSTLRKVSFIGDSKQCMSIYGVKLRY</sequence>
<protein>
    <recommendedName>
        <fullName evidence="2">DNA2/NAM7 helicase helicase domain-containing protein</fullName>
    </recommendedName>
</protein>
<organism evidence="3 4">
    <name type="scientific">Amanita muscaria (strain Koide BX008)</name>
    <dbReference type="NCBI Taxonomy" id="946122"/>
    <lineage>
        <taxon>Eukaryota</taxon>
        <taxon>Fungi</taxon>
        <taxon>Dikarya</taxon>
        <taxon>Basidiomycota</taxon>
        <taxon>Agaricomycotina</taxon>
        <taxon>Agaricomycetes</taxon>
        <taxon>Agaricomycetidae</taxon>
        <taxon>Agaricales</taxon>
        <taxon>Pluteineae</taxon>
        <taxon>Amanitaceae</taxon>
        <taxon>Amanita</taxon>
    </lineage>
</organism>
<dbReference type="InterPro" id="IPR027417">
    <property type="entry name" value="P-loop_NTPase"/>
</dbReference>
<evidence type="ECO:0000313" key="4">
    <source>
        <dbReference type="Proteomes" id="UP000054549"/>
    </source>
</evidence>
<dbReference type="Pfam" id="PF13086">
    <property type="entry name" value="AAA_11"/>
    <property type="match status" value="1"/>
</dbReference>
<dbReference type="OrthoDB" id="6513042at2759"/>
<accession>A0A0C2XQ44</accession>
<feature type="domain" description="DNA2/NAM7 helicase helicase" evidence="2">
    <location>
        <begin position="160"/>
        <end position="229"/>
    </location>
</feature>
<proteinExistence type="predicted"/>
<dbReference type="InterPro" id="IPR050534">
    <property type="entry name" value="Coronavir_polyprotein_1ab"/>
</dbReference>
<dbReference type="PANTHER" id="PTHR43788:SF8">
    <property type="entry name" value="DNA-BINDING PROTEIN SMUBP-2"/>
    <property type="match status" value="1"/>
</dbReference>
<name>A0A0C2XQ44_AMAMK</name>
<feature type="compositionally biased region" description="Basic and acidic residues" evidence="1">
    <location>
        <begin position="1"/>
        <end position="10"/>
    </location>
</feature>
<dbReference type="InParanoid" id="A0A0C2XQ44"/>
<dbReference type="AlphaFoldDB" id="A0A0C2XQ44"/>
<evidence type="ECO:0000259" key="2">
    <source>
        <dbReference type="Pfam" id="PF13086"/>
    </source>
</evidence>
<dbReference type="PANTHER" id="PTHR43788">
    <property type="entry name" value="DNA2/NAM7 HELICASE FAMILY MEMBER"/>
    <property type="match status" value="1"/>
</dbReference>
<evidence type="ECO:0000313" key="3">
    <source>
        <dbReference type="EMBL" id="KIL71313.1"/>
    </source>
</evidence>
<dbReference type="HOGENOM" id="CLU_930863_0_0_1"/>
<dbReference type="SUPFAM" id="SSF52540">
    <property type="entry name" value="P-loop containing nucleoside triphosphate hydrolases"/>
    <property type="match status" value="1"/>
</dbReference>
<evidence type="ECO:0000256" key="1">
    <source>
        <dbReference type="SAM" id="MobiDB-lite"/>
    </source>
</evidence>
<dbReference type="STRING" id="946122.A0A0C2XQ44"/>
<dbReference type="EMBL" id="KN818222">
    <property type="protein sequence ID" value="KIL71313.1"/>
    <property type="molecule type" value="Genomic_DNA"/>
</dbReference>
<gene>
    <name evidence="3" type="ORF">M378DRAFT_211563</name>
</gene>
<reference evidence="3 4" key="1">
    <citation type="submission" date="2014-04" db="EMBL/GenBank/DDBJ databases">
        <title>Evolutionary Origins and Diversification of the Mycorrhizal Mutualists.</title>
        <authorList>
            <consortium name="DOE Joint Genome Institute"/>
            <consortium name="Mycorrhizal Genomics Consortium"/>
            <person name="Kohler A."/>
            <person name="Kuo A."/>
            <person name="Nagy L.G."/>
            <person name="Floudas D."/>
            <person name="Copeland A."/>
            <person name="Barry K.W."/>
            <person name="Cichocki N."/>
            <person name="Veneault-Fourrey C."/>
            <person name="LaButti K."/>
            <person name="Lindquist E.A."/>
            <person name="Lipzen A."/>
            <person name="Lundell T."/>
            <person name="Morin E."/>
            <person name="Murat C."/>
            <person name="Riley R."/>
            <person name="Ohm R."/>
            <person name="Sun H."/>
            <person name="Tunlid A."/>
            <person name="Henrissat B."/>
            <person name="Grigoriev I.V."/>
            <person name="Hibbett D.S."/>
            <person name="Martin F."/>
        </authorList>
    </citation>
    <scope>NUCLEOTIDE SEQUENCE [LARGE SCALE GENOMIC DNA]</scope>
    <source>
        <strain evidence="3 4">Koide BX008</strain>
    </source>
</reference>
<dbReference type="Gene3D" id="3.40.50.300">
    <property type="entry name" value="P-loop containing nucleotide triphosphate hydrolases"/>
    <property type="match status" value="1"/>
</dbReference>
<feature type="compositionally biased region" description="Polar residues" evidence="1">
    <location>
        <begin position="12"/>
        <end position="25"/>
    </location>
</feature>
<keyword evidence="4" id="KW-1185">Reference proteome</keyword>